<evidence type="ECO:0000313" key="1">
    <source>
        <dbReference type="EMBL" id="PKU45050.1"/>
    </source>
</evidence>
<evidence type="ECO:0000313" key="2">
    <source>
        <dbReference type="Proteomes" id="UP000233556"/>
    </source>
</evidence>
<gene>
    <name evidence="1" type="ORF">llap_4640</name>
</gene>
<dbReference type="AlphaFoldDB" id="A0A2I0UG84"/>
<dbReference type="EMBL" id="KZ505784">
    <property type="protein sequence ID" value="PKU45050.1"/>
    <property type="molecule type" value="Genomic_DNA"/>
</dbReference>
<accession>A0A2I0UG84</accession>
<sequence length="106" mass="11508">MYGLSSSALEDQAIASLEGFMAARGQMSMAKDGVATKTYDLRLKFSVDETICAISFLSWYCRSISLYLYLQPGPGSAVVMSGYTFMDVGCSKFTPFASQAGRRLGK</sequence>
<reference evidence="2" key="2">
    <citation type="submission" date="2017-12" db="EMBL/GenBank/DDBJ databases">
        <title>Genome sequence of the Bar-tailed Godwit (Limosa lapponica baueri).</title>
        <authorList>
            <person name="Lima N.C.B."/>
            <person name="Parody-Merino A.M."/>
            <person name="Battley P.F."/>
            <person name="Fidler A.E."/>
            <person name="Prosdocimi F."/>
        </authorList>
    </citation>
    <scope>NUCLEOTIDE SEQUENCE [LARGE SCALE GENOMIC DNA]</scope>
</reference>
<dbReference type="Proteomes" id="UP000233556">
    <property type="component" value="Unassembled WGS sequence"/>
</dbReference>
<protein>
    <submittedName>
        <fullName evidence="1">Uncharacterized protein</fullName>
    </submittedName>
</protein>
<proteinExistence type="predicted"/>
<reference evidence="2" key="1">
    <citation type="submission" date="2017-11" db="EMBL/GenBank/DDBJ databases">
        <authorList>
            <person name="Lima N.C."/>
            <person name="Parody-Merino A.M."/>
            <person name="Battley P.F."/>
            <person name="Fidler A.E."/>
            <person name="Prosdocimi F."/>
        </authorList>
    </citation>
    <scope>NUCLEOTIDE SEQUENCE [LARGE SCALE GENOMIC DNA]</scope>
</reference>
<organism evidence="1 2">
    <name type="scientific">Limosa lapponica baueri</name>
    <dbReference type="NCBI Taxonomy" id="1758121"/>
    <lineage>
        <taxon>Eukaryota</taxon>
        <taxon>Metazoa</taxon>
        <taxon>Chordata</taxon>
        <taxon>Craniata</taxon>
        <taxon>Vertebrata</taxon>
        <taxon>Euteleostomi</taxon>
        <taxon>Archelosauria</taxon>
        <taxon>Archosauria</taxon>
        <taxon>Dinosauria</taxon>
        <taxon>Saurischia</taxon>
        <taxon>Theropoda</taxon>
        <taxon>Coelurosauria</taxon>
        <taxon>Aves</taxon>
        <taxon>Neognathae</taxon>
        <taxon>Neoaves</taxon>
        <taxon>Charadriiformes</taxon>
        <taxon>Scolopacidae</taxon>
        <taxon>Limosa</taxon>
    </lineage>
</organism>
<keyword evidence="2" id="KW-1185">Reference proteome</keyword>
<name>A0A2I0UG84_LIMLA</name>